<accession>A0ACC0Y4M0</accession>
<protein>
    <submittedName>
        <fullName evidence="1">Uncharacterized protein</fullName>
    </submittedName>
</protein>
<organism evidence="1 2">
    <name type="scientific">Pistacia integerrima</name>
    <dbReference type="NCBI Taxonomy" id="434235"/>
    <lineage>
        <taxon>Eukaryota</taxon>
        <taxon>Viridiplantae</taxon>
        <taxon>Streptophyta</taxon>
        <taxon>Embryophyta</taxon>
        <taxon>Tracheophyta</taxon>
        <taxon>Spermatophyta</taxon>
        <taxon>Magnoliopsida</taxon>
        <taxon>eudicotyledons</taxon>
        <taxon>Gunneridae</taxon>
        <taxon>Pentapetalae</taxon>
        <taxon>rosids</taxon>
        <taxon>malvids</taxon>
        <taxon>Sapindales</taxon>
        <taxon>Anacardiaceae</taxon>
        <taxon>Pistacia</taxon>
    </lineage>
</organism>
<evidence type="ECO:0000313" key="2">
    <source>
        <dbReference type="Proteomes" id="UP001163603"/>
    </source>
</evidence>
<gene>
    <name evidence="1" type="ORF">Pint_14317</name>
</gene>
<sequence length="545" mass="62771">MDFYEVFKDGSILFMRTTREVEWDAVEIQALLILSFGAQVIFTFFGNRRKYRLRSLSRLVLWLSYLTASPMVTLLLGKLSGIAVTAYDVQGSYKLLANDIYEEYGYLVNSWAPLLLVQICSPNIISYSVEDNKLTLRQAFGLTSQVAIALWIFYQSLFVEDAPYTAALSLYVAGIIKVGERLRALWSLNSIITIVSLAGAIVLDLYLIMELLFSDWAILHLMKQNRGALTRRLFIIVAPKIPIKKHRWSHCMDQFNLLSYCLHEEPTKLGRLIRRILKIKGYYKEYKKSCVKKDIQVPEGLKKLLLEQMEEVRAQRGWQSFSKMGEWALERCNCLPDFEWSIQTDFGTQANNQTNFGKAIIIWHIATNLCYSLDDGQPQGSSTHSQCEMSKVLSNYMMYLLAMHHDMLSIVTGDILFHGVCTQVGEFLKIKQSKDEATLCRILVEELVDENYFQGIPKNNVLTSDWNVLLQVQKLVGKLREREDRWRIISSVWVEMLFCGASNCPWTLHAEQLRRGGELLTHVWLLLKHEKDKSDILSRELQSVA</sequence>
<evidence type="ECO:0000313" key="1">
    <source>
        <dbReference type="EMBL" id="KAJ0029947.1"/>
    </source>
</evidence>
<keyword evidence="2" id="KW-1185">Reference proteome</keyword>
<dbReference type="Proteomes" id="UP001163603">
    <property type="component" value="Chromosome 8"/>
</dbReference>
<comment type="caution">
    <text evidence="1">The sequence shown here is derived from an EMBL/GenBank/DDBJ whole genome shotgun (WGS) entry which is preliminary data.</text>
</comment>
<name>A0ACC0Y4M0_9ROSI</name>
<dbReference type="EMBL" id="CM047743">
    <property type="protein sequence ID" value="KAJ0029947.1"/>
    <property type="molecule type" value="Genomic_DNA"/>
</dbReference>
<reference evidence="2" key="1">
    <citation type="journal article" date="2023" name="G3 (Bethesda)">
        <title>Genome assembly and association tests identify interacting loci associated with vigor, precocity, and sex in interspecific pistachio rootstocks.</title>
        <authorList>
            <person name="Palmer W."/>
            <person name="Jacygrad E."/>
            <person name="Sagayaradj S."/>
            <person name="Cavanaugh K."/>
            <person name="Han R."/>
            <person name="Bertier L."/>
            <person name="Beede B."/>
            <person name="Kafkas S."/>
            <person name="Golino D."/>
            <person name="Preece J."/>
            <person name="Michelmore R."/>
        </authorList>
    </citation>
    <scope>NUCLEOTIDE SEQUENCE [LARGE SCALE GENOMIC DNA]</scope>
</reference>
<proteinExistence type="predicted"/>